<evidence type="ECO:0000256" key="1">
    <source>
        <dbReference type="SAM" id="Phobius"/>
    </source>
</evidence>
<evidence type="ECO:0000313" key="2">
    <source>
        <dbReference type="EMBL" id="MCX8999391.1"/>
    </source>
</evidence>
<name>A0AAE3N3R8_9HYPH</name>
<comment type="caution">
    <text evidence="2">The sequence shown here is derived from an EMBL/GenBank/DDBJ whole genome shotgun (WGS) entry which is preliminary data.</text>
</comment>
<keyword evidence="1" id="KW-1133">Transmembrane helix</keyword>
<dbReference type="InterPro" id="IPR036770">
    <property type="entry name" value="Ankyrin_rpt-contain_sf"/>
</dbReference>
<keyword evidence="1" id="KW-0472">Membrane</keyword>
<feature type="transmembrane region" description="Helical" evidence="1">
    <location>
        <begin position="40"/>
        <end position="65"/>
    </location>
</feature>
<sequence length="385" mass="40532">MRTVVQSLLLPLSLLILAGSVVMGVALIASRAQGGFFPGLGLALGILLLGAGNCLSCLLNTVIWGSGYRPRWLGALLAVQALPALLFAGWAASELWETRAENVASAQRGAILDAIASDDLPALLTAQAGCGERCTARTRAGDDLLAAADYGARNAARHLIGQGAVVGRGNWYGAQMSLRTCEGSYLPLLMALSVAVAREDEEMARLLLPVSDEAARSEALRTAAELDRLDFVRFLSAAGVPLNTREQGGTGERHLLVAAAGGAAMHVGGWLLEERPVPVGKADLQAATGALFRFMEETGVPRSLDFARMLVANGADIDAPFRDEPSFLDEAVRTGRKDVTTMLLSAGADASRLSADRTAALNTLRQEPDRPAYDRRTEGCVRVGG</sequence>
<keyword evidence="1" id="KW-0812">Transmembrane</keyword>
<keyword evidence="3" id="KW-1185">Reference proteome</keyword>
<proteinExistence type="predicted"/>
<evidence type="ECO:0000313" key="3">
    <source>
        <dbReference type="Proteomes" id="UP001208771"/>
    </source>
</evidence>
<feature type="transmembrane region" description="Helical" evidence="1">
    <location>
        <begin position="72"/>
        <end position="92"/>
    </location>
</feature>
<dbReference type="Gene3D" id="1.25.40.20">
    <property type="entry name" value="Ankyrin repeat-containing domain"/>
    <property type="match status" value="1"/>
</dbReference>
<organism evidence="2 3">
    <name type="scientific">Ectorhizobium quercum</name>
    <dbReference type="NCBI Taxonomy" id="2965071"/>
    <lineage>
        <taxon>Bacteria</taxon>
        <taxon>Pseudomonadati</taxon>
        <taxon>Pseudomonadota</taxon>
        <taxon>Alphaproteobacteria</taxon>
        <taxon>Hyphomicrobiales</taxon>
        <taxon>Rhizobiaceae</taxon>
        <taxon>Ectorhizobium</taxon>
    </lineage>
</organism>
<dbReference type="AlphaFoldDB" id="A0AAE3N3R8"/>
<dbReference type="Proteomes" id="UP001208771">
    <property type="component" value="Unassembled WGS sequence"/>
</dbReference>
<dbReference type="RefSeq" id="WP_306412879.1">
    <property type="nucleotide sequence ID" value="NZ_JANFPI010000007.1"/>
</dbReference>
<gene>
    <name evidence="2" type="ORF">NOF55_19985</name>
</gene>
<protein>
    <submittedName>
        <fullName evidence="2">Ankyrin repeat domain-containing protein</fullName>
    </submittedName>
</protein>
<dbReference type="SUPFAM" id="SSF48403">
    <property type="entry name" value="Ankyrin repeat"/>
    <property type="match status" value="1"/>
</dbReference>
<accession>A0AAE3N3R8</accession>
<reference evidence="2" key="1">
    <citation type="submission" date="2022-07" db="EMBL/GenBank/DDBJ databases">
        <title>Ectorhizobium quercum gen.nov., sp. nov.</title>
        <authorList>
            <person name="Ma T."/>
            <person name="Li Y."/>
        </authorList>
    </citation>
    <scope>NUCLEOTIDE SEQUENCE</scope>
    <source>
        <strain evidence="2">BDR2-2</strain>
    </source>
</reference>
<dbReference type="EMBL" id="JANFPI010000007">
    <property type="protein sequence ID" value="MCX8999391.1"/>
    <property type="molecule type" value="Genomic_DNA"/>
</dbReference>